<name>A0ABW4XIR2_9GAMM</name>
<protein>
    <submittedName>
        <fullName evidence="6">ATP-grasp domain-containing protein</fullName>
    </submittedName>
</protein>
<dbReference type="NCBIfam" id="NF005543">
    <property type="entry name" value="PRK07206.1"/>
    <property type="match status" value="1"/>
</dbReference>
<proteinExistence type="predicted"/>
<dbReference type="PANTHER" id="PTHR43585:SF2">
    <property type="entry name" value="ATP-GRASP ENZYME FSQD"/>
    <property type="match status" value="1"/>
</dbReference>
<evidence type="ECO:0000256" key="4">
    <source>
        <dbReference type="PROSITE-ProRule" id="PRU00409"/>
    </source>
</evidence>
<dbReference type="Gene3D" id="3.30.470.20">
    <property type="entry name" value="ATP-grasp fold, B domain"/>
    <property type="match status" value="1"/>
</dbReference>
<evidence type="ECO:0000256" key="3">
    <source>
        <dbReference type="ARBA" id="ARBA00022840"/>
    </source>
</evidence>
<organism evidence="6 7">
    <name type="scientific">Corallincola platygyrae</name>
    <dbReference type="NCBI Taxonomy" id="1193278"/>
    <lineage>
        <taxon>Bacteria</taxon>
        <taxon>Pseudomonadati</taxon>
        <taxon>Pseudomonadota</taxon>
        <taxon>Gammaproteobacteria</taxon>
        <taxon>Alteromonadales</taxon>
        <taxon>Psychromonadaceae</taxon>
        <taxon>Corallincola</taxon>
    </lineage>
</organism>
<keyword evidence="3 4" id="KW-0067">ATP-binding</keyword>
<sequence>MNNSQTKYVVIVDPFSSGALLAPYFTDSGYSCIAVLSREIPELFKGSFRPEDFSATHLMKEYVKLLGTLKAYKPVAILPGSELGVELADLLAQEFLLSGNDPELSSARRDKYLMQQTIADFGIRSIKQTHAATAEQVSAWRDQQEIGYPIVIKPIASAGTDSVHLCYDDEDVAAALADIVGVSNVLSETNTAALIQEFVEGDEYIVDAVSCDGRHFTTNVCRYKKTKHNKSFTYLESEFFDPNKDEFAELVAYNNLVLDALKINFGPSHSEIILTESGPVLVEVGARLNGGNAPQLVSEVATVNPLKLVVASYTSADTFAELTAAPQQFNANAMMKFLTIEDAGEVERIEGLCEIETLASCKRLLSFVNVGDHVTPTRSFVNCPGWAILINSDPQQFYADVKAVEQINAAAIFRTREVQL</sequence>
<dbReference type="PROSITE" id="PS50975">
    <property type="entry name" value="ATP_GRASP"/>
    <property type="match status" value="1"/>
</dbReference>
<dbReference type="InterPro" id="IPR040570">
    <property type="entry name" value="LAL_C2"/>
</dbReference>
<reference evidence="7" key="1">
    <citation type="journal article" date="2019" name="Int. J. Syst. Evol. Microbiol.">
        <title>The Global Catalogue of Microorganisms (GCM) 10K type strain sequencing project: providing services to taxonomists for standard genome sequencing and annotation.</title>
        <authorList>
            <consortium name="The Broad Institute Genomics Platform"/>
            <consortium name="The Broad Institute Genome Sequencing Center for Infectious Disease"/>
            <person name="Wu L."/>
            <person name="Ma J."/>
        </authorList>
    </citation>
    <scope>NUCLEOTIDE SEQUENCE [LARGE SCALE GENOMIC DNA]</scope>
    <source>
        <strain evidence="7">CGMCC 1.10992</strain>
    </source>
</reference>
<evidence type="ECO:0000259" key="5">
    <source>
        <dbReference type="PROSITE" id="PS50975"/>
    </source>
</evidence>
<dbReference type="RefSeq" id="WP_345338068.1">
    <property type="nucleotide sequence ID" value="NZ_BAABLI010000004.1"/>
</dbReference>
<comment type="caution">
    <text evidence="6">The sequence shown here is derived from an EMBL/GenBank/DDBJ whole genome shotgun (WGS) entry which is preliminary data.</text>
</comment>
<dbReference type="PANTHER" id="PTHR43585">
    <property type="entry name" value="FUMIPYRROLE BIOSYNTHESIS PROTEIN C"/>
    <property type="match status" value="1"/>
</dbReference>
<gene>
    <name evidence="6" type="ORF">ACFSJ3_02970</name>
</gene>
<keyword evidence="2 4" id="KW-0547">Nucleotide-binding</keyword>
<dbReference type="InterPro" id="IPR011761">
    <property type="entry name" value="ATP-grasp"/>
</dbReference>
<keyword evidence="7" id="KW-1185">Reference proteome</keyword>
<keyword evidence="1" id="KW-0436">Ligase</keyword>
<dbReference type="SUPFAM" id="SSF56059">
    <property type="entry name" value="Glutathione synthetase ATP-binding domain-like"/>
    <property type="match status" value="1"/>
</dbReference>
<dbReference type="Proteomes" id="UP001597380">
    <property type="component" value="Unassembled WGS sequence"/>
</dbReference>
<feature type="domain" description="ATP-grasp" evidence="5">
    <location>
        <begin position="115"/>
        <end position="314"/>
    </location>
</feature>
<dbReference type="Pfam" id="PF18603">
    <property type="entry name" value="LAL_C2"/>
    <property type="match status" value="1"/>
</dbReference>
<dbReference type="EMBL" id="JBHUHT010000007">
    <property type="protein sequence ID" value="MFD2094929.1"/>
    <property type="molecule type" value="Genomic_DNA"/>
</dbReference>
<dbReference type="InterPro" id="IPR052032">
    <property type="entry name" value="ATP-dep_AA_Ligase"/>
</dbReference>
<accession>A0ABW4XIR2</accession>
<evidence type="ECO:0000256" key="2">
    <source>
        <dbReference type="ARBA" id="ARBA00022741"/>
    </source>
</evidence>
<evidence type="ECO:0000313" key="7">
    <source>
        <dbReference type="Proteomes" id="UP001597380"/>
    </source>
</evidence>
<evidence type="ECO:0000313" key="6">
    <source>
        <dbReference type="EMBL" id="MFD2094929.1"/>
    </source>
</evidence>
<evidence type="ECO:0000256" key="1">
    <source>
        <dbReference type="ARBA" id="ARBA00022598"/>
    </source>
</evidence>
<dbReference type="Pfam" id="PF13535">
    <property type="entry name" value="ATP-grasp_4"/>
    <property type="match status" value="1"/>
</dbReference>